<dbReference type="Pfam" id="PF13180">
    <property type="entry name" value="PDZ_2"/>
    <property type="match status" value="1"/>
</dbReference>
<dbReference type="InterPro" id="IPR001478">
    <property type="entry name" value="PDZ"/>
</dbReference>
<evidence type="ECO:0000313" key="2">
    <source>
        <dbReference type="EMBL" id="KAJ6853592.1"/>
    </source>
</evidence>
<dbReference type="PANTHER" id="PTHR46366">
    <property type="entry name" value="PRO-APOPTOTIC SERINE PROTEASE NMA111"/>
    <property type="match status" value="1"/>
</dbReference>
<keyword evidence="2" id="KW-0645">Protease</keyword>
<dbReference type="SUPFAM" id="SSF50156">
    <property type="entry name" value="PDZ domain-like"/>
    <property type="match status" value="1"/>
</dbReference>
<proteinExistence type="predicted"/>
<dbReference type="PANTHER" id="PTHR46366:SF1">
    <property type="entry name" value="PDZ DOMAIN-CONTAINING PROTEIN C1685.05"/>
    <property type="match status" value="1"/>
</dbReference>
<dbReference type="GO" id="GO:0008233">
    <property type="term" value="F:peptidase activity"/>
    <property type="evidence" value="ECO:0007669"/>
    <property type="project" value="UniProtKB-KW"/>
</dbReference>
<reference evidence="2" key="2">
    <citation type="submission" date="2023-04" db="EMBL/GenBank/DDBJ databases">
        <authorList>
            <person name="Bruccoleri R.E."/>
            <person name="Oakeley E.J."/>
            <person name="Faust A.-M."/>
            <person name="Dessus-Babus S."/>
            <person name="Altorfer M."/>
            <person name="Burckhardt D."/>
            <person name="Oertli M."/>
            <person name="Naumann U."/>
            <person name="Petersen F."/>
            <person name="Wong J."/>
        </authorList>
    </citation>
    <scope>NUCLEOTIDE SEQUENCE</scope>
    <source>
        <strain evidence="2">GSM-AAB239-AS_SAM_17_03QT</strain>
        <tissue evidence="2">Leaf</tissue>
    </source>
</reference>
<name>A0AAX6IK38_IRIPA</name>
<dbReference type="Pfam" id="PF12812">
    <property type="entry name" value="PDZ_1"/>
    <property type="match status" value="1"/>
</dbReference>
<organism evidence="2 3">
    <name type="scientific">Iris pallida</name>
    <name type="common">Sweet iris</name>
    <dbReference type="NCBI Taxonomy" id="29817"/>
    <lineage>
        <taxon>Eukaryota</taxon>
        <taxon>Viridiplantae</taxon>
        <taxon>Streptophyta</taxon>
        <taxon>Embryophyta</taxon>
        <taxon>Tracheophyta</taxon>
        <taxon>Spermatophyta</taxon>
        <taxon>Magnoliopsida</taxon>
        <taxon>Liliopsida</taxon>
        <taxon>Asparagales</taxon>
        <taxon>Iridaceae</taxon>
        <taxon>Iridoideae</taxon>
        <taxon>Irideae</taxon>
        <taxon>Iris</taxon>
    </lineage>
</organism>
<dbReference type="EMBL" id="JANAVB010000400">
    <property type="protein sequence ID" value="KAJ6853592.1"/>
    <property type="molecule type" value="Genomic_DNA"/>
</dbReference>
<accession>A0AAX6IK38</accession>
<protein>
    <submittedName>
        <fullName evidence="2">Protease Do-like 7 isoform X2</fullName>
    </submittedName>
</protein>
<gene>
    <name evidence="2" type="ORF">M6B38_113210</name>
</gene>
<dbReference type="InterPro" id="IPR025926">
    <property type="entry name" value="PDZ-like_dom"/>
</dbReference>
<dbReference type="InterPro" id="IPR036034">
    <property type="entry name" value="PDZ_sf"/>
</dbReference>
<feature type="domain" description="PDZ" evidence="1">
    <location>
        <begin position="1"/>
        <end position="39"/>
    </location>
</feature>
<reference evidence="2" key="1">
    <citation type="journal article" date="2023" name="GigaByte">
        <title>Genome assembly of the bearded iris, Iris pallida Lam.</title>
        <authorList>
            <person name="Bruccoleri R.E."/>
            <person name="Oakeley E.J."/>
            <person name="Faust A.M.E."/>
            <person name="Altorfer M."/>
            <person name="Dessus-Babus S."/>
            <person name="Burckhardt D."/>
            <person name="Oertli M."/>
            <person name="Naumann U."/>
            <person name="Petersen F."/>
            <person name="Wong J."/>
        </authorList>
    </citation>
    <scope>NUCLEOTIDE SEQUENCE</scope>
    <source>
        <strain evidence="2">GSM-AAB239-AS_SAM_17_03QT</strain>
    </source>
</reference>
<dbReference type="GO" id="GO:0006508">
    <property type="term" value="P:proteolysis"/>
    <property type="evidence" value="ECO:0007669"/>
    <property type="project" value="UniProtKB-KW"/>
</dbReference>
<dbReference type="Proteomes" id="UP001140949">
    <property type="component" value="Unassembled WGS sequence"/>
</dbReference>
<sequence>MVRHVSDVNETGMLVVDSVVPGGPAHKHLEPGDVLVHVNQEVVTQFLKLETLLDDSVGKGIDLHIERGGTSLTVKLMVQDLHSITPNHFLEISGAVIHPLSYQQARNFRFNCGLVYVAETGYMLYRAGVPRHAIIKFAGEEISKLDDLISVLAKLSKGVRVPLEYVSHSDQHRNKSVLVTMDRHEWYAPPQILLATI</sequence>
<comment type="caution">
    <text evidence="2">The sequence shown here is derived from an EMBL/GenBank/DDBJ whole genome shotgun (WGS) entry which is preliminary data.</text>
</comment>
<dbReference type="Gene3D" id="2.30.42.10">
    <property type="match status" value="1"/>
</dbReference>
<dbReference type="PROSITE" id="PS50106">
    <property type="entry name" value="PDZ"/>
    <property type="match status" value="1"/>
</dbReference>
<evidence type="ECO:0000259" key="1">
    <source>
        <dbReference type="PROSITE" id="PS50106"/>
    </source>
</evidence>
<keyword evidence="2" id="KW-0378">Hydrolase</keyword>
<evidence type="ECO:0000313" key="3">
    <source>
        <dbReference type="Proteomes" id="UP001140949"/>
    </source>
</evidence>
<keyword evidence="3" id="KW-1185">Reference proteome</keyword>
<dbReference type="AlphaFoldDB" id="A0AAX6IK38"/>